<dbReference type="PIRSF" id="PIRSF005962">
    <property type="entry name" value="Pept_M20D_amidohydro"/>
    <property type="match status" value="1"/>
</dbReference>
<dbReference type="PANTHER" id="PTHR30575:SF3">
    <property type="entry name" value="PEPTIDASE M20 DIMERISATION DOMAIN-CONTAINING PROTEIN"/>
    <property type="match status" value="1"/>
</dbReference>
<accession>A0ABR8PMF3</accession>
<dbReference type="RefSeq" id="WP_191691451.1">
    <property type="nucleotide sequence ID" value="NZ_JACSQY010000012.1"/>
</dbReference>
<sequence length="428" mass="45808">MVVKLHEQLTEWRRDLHRHPEQGFLEMRTASIVAAEVTRLGFEVRLGKEVMVEDEILGKPSDEQTAAHVQWAAENGAVEEFLPYFEEGFTGVVADWDSGRPGPVTVFRVDMDALPIFESQDDTHVPGKLGFRSIAEGSMHACGHDAHTTIGLGLATMIAEDPDALNGRIHIVFQPAEEGARGAKSMTEAGVVDDADFFIAIHIGTGVPHGEFVSAANGFMASTKMDVTFKGRASHAGAQPEEGKNALLAAASATLNLHAISRHSGGASRVNVGELQGGGGRNVIADTASMKLETRGESSAVNEFIRKQAENVLRGAAVMYDVECSIDIVGEAISCKCSEGLAAMVGAVAKETIGITKVHNADNASAGSEDATYFMERVKNNHGQATYCIFGTELAAGHHNERFDIKEETLPVAVDVLYRTVLALNGRE</sequence>
<dbReference type="Proteomes" id="UP000659496">
    <property type="component" value="Unassembled WGS sequence"/>
</dbReference>
<dbReference type="InterPro" id="IPR017439">
    <property type="entry name" value="Amidohydrolase"/>
</dbReference>
<dbReference type="NCBIfam" id="TIGR01891">
    <property type="entry name" value="amidohydrolases"/>
    <property type="match status" value="1"/>
</dbReference>
<dbReference type="Gene3D" id="3.40.630.10">
    <property type="entry name" value="Zn peptidases"/>
    <property type="match status" value="2"/>
</dbReference>
<dbReference type="SUPFAM" id="SSF53187">
    <property type="entry name" value="Zn-dependent exopeptidases"/>
    <property type="match status" value="1"/>
</dbReference>
<dbReference type="PANTHER" id="PTHR30575">
    <property type="entry name" value="PEPTIDASE M20"/>
    <property type="match status" value="1"/>
</dbReference>
<evidence type="ECO:0000313" key="3">
    <source>
        <dbReference type="Proteomes" id="UP000659496"/>
    </source>
</evidence>
<dbReference type="InterPro" id="IPR002933">
    <property type="entry name" value="Peptidase_M20"/>
</dbReference>
<dbReference type="InterPro" id="IPR036264">
    <property type="entry name" value="Bact_exopeptidase_dim_dom"/>
</dbReference>
<dbReference type="EMBL" id="JACSQY010000012">
    <property type="protein sequence ID" value="MBD7909349.1"/>
    <property type="molecule type" value="Genomic_DNA"/>
</dbReference>
<dbReference type="SUPFAM" id="SSF55031">
    <property type="entry name" value="Bacterial exopeptidase dimerisation domain"/>
    <property type="match status" value="1"/>
</dbReference>
<dbReference type="Pfam" id="PF07687">
    <property type="entry name" value="M20_dimer"/>
    <property type="match status" value="1"/>
</dbReference>
<dbReference type="Pfam" id="PF01546">
    <property type="entry name" value="Peptidase_M20"/>
    <property type="match status" value="1"/>
</dbReference>
<dbReference type="InterPro" id="IPR011650">
    <property type="entry name" value="Peptidase_M20_dimer"/>
</dbReference>
<protein>
    <submittedName>
        <fullName evidence="2">Amidohydrolase</fullName>
    </submittedName>
</protein>
<keyword evidence="3" id="KW-1185">Reference proteome</keyword>
<name>A0ABR8PMF3_9BACL</name>
<dbReference type="InterPro" id="IPR052030">
    <property type="entry name" value="Peptidase_M20/M20A_hydrolases"/>
</dbReference>
<gene>
    <name evidence="2" type="ORF">H9659_13515</name>
</gene>
<organism evidence="2 3">
    <name type="scientific">Sporosarcina gallistercoris</name>
    <dbReference type="NCBI Taxonomy" id="2762245"/>
    <lineage>
        <taxon>Bacteria</taxon>
        <taxon>Bacillati</taxon>
        <taxon>Bacillota</taxon>
        <taxon>Bacilli</taxon>
        <taxon>Bacillales</taxon>
        <taxon>Caryophanaceae</taxon>
        <taxon>Sporosarcina</taxon>
    </lineage>
</organism>
<comment type="caution">
    <text evidence="2">The sequence shown here is derived from an EMBL/GenBank/DDBJ whole genome shotgun (WGS) entry which is preliminary data.</text>
</comment>
<proteinExistence type="predicted"/>
<reference evidence="2 3" key="1">
    <citation type="submission" date="2020-08" db="EMBL/GenBank/DDBJ databases">
        <title>A Genomic Blueprint of the Chicken Gut Microbiome.</title>
        <authorList>
            <person name="Gilroy R."/>
            <person name="Ravi A."/>
            <person name="Getino M."/>
            <person name="Pursley I."/>
            <person name="Horton D.L."/>
            <person name="Alikhan N.-F."/>
            <person name="Baker D."/>
            <person name="Gharbi K."/>
            <person name="Hall N."/>
            <person name="Watson M."/>
            <person name="Adriaenssens E.M."/>
            <person name="Foster-Nyarko E."/>
            <person name="Jarju S."/>
            <person name="Secka A."/>
            <person name="Antonio M."/>
            <person name="Oren A."/>
            <person name="Chaudhuri R."/>
            <person name="La Ragione R.M."/>
            <person name="Hildebrand F."/>
            <person name="Pallen M.J."/>
        </authorList>
    </citation>
    <scope>NUCLEOTIDE SEQUENCE [LARGE SCALE GENOMIC DNA]</scope>
    <source>
        <strain evidence="2 3">Sa3CUA8</strain>
    </source>
</reference>
<evidence type="ECO:0000313" key="2">
    <source>
        <dbReference type="EMBL" id="MBD7909349.1"/>
    </source>
</evidence>
<evidence type="ECO:0000259" key="1">
    <source>
        <dbReference type="Pfam" id="PF07687"/>
    </source>
</evidence>
<feature type="domain" description="Peptidase M20 dimerisation" evidence="1">
    <location>
        <begin position="223"/>
        <end position="316"/>
    </location>
</feature>